<keyword evidence="8" id="KW-1185">Reference proteome</keyword>
<gene>
    <name evidence="7" type="ORF">TCAL_00341</name>
</gene>
<evidence type="ECO:0000256" key="4">
    <source>
        <dbReference type="ARBA" id="ARBA00022490"/>
    </source>
</evidence>
<dbReference type="GO" id="GO:0005092">
    <property type="term" value="F:GDP-dissociation inhibitor activity"/>
    <property type="evidence" value="ECO:0007669"/>
    <property type="project" value="InterPro"/>
</dbReference>
<dbReference type="GO" id="GO:0005634">
    <property type="term" value="C:nucleus"/>
    <property type="evidence" value="ECO:0007669"/>
    <property type="project" value="TreeGrafter"/>
</dbReference>
<dbReference type="Pfam" id="PF00996">
    <property type="entry name" value="GDI"/>
    <property type="match status" value="2"/>
</dbReference>
<dbReference type="GO" id="GO:0016192">
    <property type="term" value="P:vesicle-mediated transport"/>
    <property type="evidence" value="ECO:0007669"/>
    <property type="project" value="TreeGrafter"/>
</dbReference>
<evidence type="ECO:0000313" key="7">
    <source>
        <dbReference type="EMBL" id="TRY63063.1"/>
    </source>
</evidence>
<sequence>MQNVSYNYYSLKKLEIMANGELPKEFEVIVIGTGLEESIVAAACARNGHSVLHLDSNDFYGDQWASFTFEGLQKWLDGSRAKSDEKEDSQAEPKVLKDLLENGETLLPLDHEKTVTKISEDFHAKEVKETLKSDEEEEERKSDTPVVVEPWTKAKLLANSRHFNLDLTPRLLFSKGSMVELLISSNVSRYTEFKSVTRVLTHLNGKLEHVPSSRADVFSTKHISVIEKRLLMKYLTFCLNYQEHLDKIEPDLQRPYEEFLKKEKLTPTLIHFIMNSIAMVPKSVNCEEGLKSTQKFLASLGRFGFTPFLWPMYGTGELPQAFCRLSAVFGGTYFLSRPIDGIIYKENQVQGVIVDGQRINCSYLVIARKLCPQALRTESNEKQTVFRDIHLLKSSILTSEKEELSFLTLPGSEETEDGQSQSYVMEVGHGASACPRGMYSLQVNSLKSDTFETMVQPLLTQDQLIYSLRWKRTYETLKKTLNGNVALCHDPVFELDFDEAIAHARNMFDAIFPGEDFLPRAPEPEEIILGDESITAEEEVAHDENPPKPEERTSTEVKSQDPKKSEKEKVEDDQKEESMLTEQSAANENEAQDQ</sequence>
<protein>
    <recommendedName>
        <fullName evidence="5">Rab proteins geranylgeranyltransferase component A</fullName>
    </recommendedName>
</protein>
<comment type="function">
    <text evidence="5">Substrate-binding subunit (component A) of the Rab geranylgeranyltransferase (GGTase) complex. Binds unprenylated Rab proteins and presents the substrate peptide to the catalytic component B. The component A is thought to be regenerated by transferring its prenylated Rab back to the donor membrane.</text>
</comment>
<keyword evidence="3 5" id="KW-0343">GTPase activation</keyword>
<dbReference type="InterPro" id="IPR018203">
    <property type="entry name" value="GDP_dissociation_inhibitor"/>
</dbReference>
<evidence type="ECO:0000256" key="5">
    <source>
        <dbReference type="PIRNR" id="PIRNR016550"/>
    </source>
</evidence>
<dbReference type="PANTHER" id="PTHR11787:SF4">
    <property type="entry name" value="CHM, RAB ESCORT PROTEIN 1"/>
    <property type="match status" value="1"/>
</dbReference>
<organism evidence="7 8">
    <name type="scientific">Tigriopus californicus</name>
    <name type="common">Marine copepod</name>
    <dbReference type="NCBI Taxonomy" id="6832"/>
    <lineage>
        <taxon>Eukaryota</taxon>
        <taxon>Metazoa</taxon>
        <taxon>Ecdysozoa</taxon>
        <taxon>Arthropoda</taxon>
        <taxon>Crustacea</taxon>
        <taxon>Multicrustacea</taxon>
        <taxon>Hexanauplia</taxon>
        <taxon>Copepoda</taxon>
        <taxon>Harpacticoida</taxon>
        <taxon>Harpacticidae</taxon>
        <taxon>Tigriopus</taxon>
    </lineage>
</organism>
<comment type="caution">
    <text evidence="7">The sequence shown here is derived from an EMBL/GenBank/DDBJ whole genome shotgun (WGS) entry which is preliminary data.</text>
</comment>
<feature type="compositionally biased region" description="Polar residues" evidence="6">
    <location>
        <begin position="580"/>
        <end position="594"/>
    </location>
</feature>
<dbReference type="GO" id="GO:0005968">
    <property type="term" value="C:Rab-protein geranylgeranyltransferase complex"/>
    <property type="evidence" value="ECO:0007669"/>
    <property type="project" value="UniProtKB-UniRule"/>
</dbReference>
<evidence type="ECO:0000256" key="6">
    <source>
        <dbReference type="SAM" id="MobiDB-lite"/>
    </source>
</evidence>
<accession>A0A553NC90</accession>
<dbReference type="Proteomes" id="UP000318571">
    <property type="component" value="Chromosome 10"/>
</dbReference>
<dbReference type="GO" id="GO:0005096">
    <property type="term" value="F:GTPase activator activity"/>
    <property type="evidence" value="ECO:0007669"/>
    <property type="project" value="UniProtKB-UniRule"/>
</dbReference>
<name>A0A553NC90_TIGCA</name>
<dbReference type="PRINTS" id="PR00891">
    <property type="entry name" value="RABGDIREP"/>
</dbReference>
<evidence type="ECO:0000256" key="2">
    <source>
        <dbReference type="ARBA" id="ARBA00005593"/>
    </source>
</evidence>
<dbReference type="GO" id="GO:0006886">
    <property type="term" value="P:intracellular protein transport"/>
    <property type="evidence" value="ECO:0007669"/>
    <property type="project" value="InterPro"/>
</dbReference>
<dbReference type="PANTHER" id="PTHR11787">
    <property type="entry name" value="RAB GDP-DISSOCIATION INHIBITOR"/>
    <property type="match status" value="1"/>
</dbReference>
<proteinExistence type="inferred from homology"/>
<dbReference type="GO" id="GO:0007264">
    <property type="term" value="P:small GTPase-mediated signal transduction"/>
    <property type="evidence" value="ECO:0007669"/>
    <property type="project" value="UniProtKB-UniRule"/>
</dbReference>
<reference evidence="7 8" key="1">
    <citation type="journal article" date="2018" name="Nat. Ecol. Evol.">
        <title>Genomic signatures of mitonuclear coevolution across populations of Tigriopus californicus.</title>
        <authorList>
            <person name="Barreto F.S."/>
            <person name="Watson E.T."/>
            <person name="Lima T.G."/>
            <person name="Willett C.S."/>
            <person name="Edmands S."/>
            <person name="Li W."/>
            <person name="Burton R.S."/>
        </authorList>
    </citation>
    <scope>NUCLEOTIDE SEQUENCE [LARGE SCALE GENOMIC DNA]</scope>
    <source>
        <strain evidence="7 8">San Diego</strain>
    </source>
</reference>
<evidence type="ECO:0000256" key="3">
    <source>
        <dbReference type="ARBA" id="ARBA00022468"/>
    </source>
</evidence>
<comment type="subcellular location">
    <subcellularLocation>
        <location evidence="1 5">Cytoplasm</location>
    </subcellularLocation>
</comment>
<dbReference type="AlphaFoldDB" id="A0A553NC90"/>
<dbReference type="Gene3D" id="3.50.50.60">
    <property type="entry name" value="FAD/NAD(P)-binding domain"/>
    <property type="match status" value="1"/>
</dbReference>
<dbReference type="STRING" id="6832.A0A553NC90"/>
<dbReference type="Gene3D" id="3.30.519.10">
    <property type="entry name" value="Guanine Nucleotide Dissociation Inhibitor, domain 2"/>
    <property type="match status" value="1"/>
</dbReference>
<dbReference type="PIRSF" id="PIRSF016550">
    <property type="entry name" value="Rab_ger_ger_transf_A_euk"/>
    <property type="match status" value="1"/>
</dbReference>
<comment type="similarity">
    <text evidence="2 5">Belongs to the Rab GDI family.</text>
</comment>
<dbReference type="EMBL" id="VCGU01000458">
    <property type="protein sequence ID" value="TRY63063.1"/>
    <property type="molecule type" value="Genomic_DNA"/>
</dbReference>
<evidence type="ECO:0000256" key="1">
    <source>
        <dbReference type="ARBA" id="ARBA00004496"/>
    </source>
</evidence>
<dbReference type="InterPro" id="IPR036188">
    <property type="entry name" value="FAD/NAD-bd_sf"/>
</dbReference>
<evidence type="ECO:0000313" key="8">
    <source>
        <dbReference type="Proteomes" id="UP000318571"/>
    </source>
</evidence>
<dbReference type="InterPro" id="IPR001738">
    <property type="entry name" value="Rab_escort"/>
</dbReference>
<feature type="region of interest" description="Disordered" evidence="6">
    <location>
        <begin position="533"/>
        <end position="594"/>
    </location>
</feature>
<dbReference type="FunFam" id="1.10.405.10:FF:000003">
    <property type="entry name" value="Rab proteins geranylgeranyltransferase component A"/>
    <property type="match status" value="1"/>
</dbReference>
<keyword evidence="4 5" id="KW-0963">Cytoplasm</keyword>
<dbReference type="OrthoDB" id="1923006at2759"/>
<dbReference type="SUPFAM" id="SSF51905">
    <property type="entry name" value="FAD/NAD(P)-binding domain"/>
    <property type="match status" value="1"/>
</dbReference>
<feature type="compositionally biased region" description="Basic and acidic residues" evidence="6">
    <location>
        <begin position="542"/>
        <end position="578"/>
    </location>
</feature>
<dbReference type="GO" id="GO:0005829">
    <property type="term" value="C:cytosol"/>
    <property type="evidence" value="ECO:0007669"/>
    <property type="project" value="TreeGrafter"/>
</dbReference>
<dbReference type="Gene3D" id="1.10.405.10">
    <property type="entry name" value="Guanine Nucleotide Dissociation Inhibitor, domain 1"/>
    <property type="match status" value="1"/>
</dbReference>
<dbReference type="OMA" id="LMKFLTA"/>